<dbReference type="Proteomes" id="UP000308836">
    <property type="component" value="Unassembled WGS sequence"/>
</dbReference>
<dbReference type="EMBL" id="SRYG01000027">
    <property type="protein sequence ID" value="TGY64964.1"/>
    <property type="molecule type" value="Genomic_DNA"/>
</dbReference>
<organism evidence="1 2">
    <name type="scientific">Dubosiella muris</name>
    <dbReference type="NCBI Taxonomy" id="3038133"/>
    <lineage>
        <taxon>Bacteria</taxon>
        <taxon>Bacillati</taxon>
        <taxon>Bacillota</taxon>
        <taxon>Erysipelotrichia</taxon>
        <taxon>Erysipelotrichales</taxon>
        <taxon>Erysipelotrichaceae</taxon>
        <taxon>Dubosiella</taxon>
    </lineage>
</organism>
<name>A0AC61R4S8_9FIRM</name>
<evidence type="ECO:0000313" key="1">
    <source>
        <dbReference type="EMBL" id="TGY64964.1"/>
    </source>
</evidence>
<proteinExistence type="predicted"/>
<sequence>MNTFFEFMQKKNPRRIQGARSIRNGLVLQGVRHGDVIRGSISDSDRFVEWVMAASALSITLEIDPAARPLKEPEAESDLFYPIQYDKNVPVLKIRGTSYSQNDLCALREEGVRQLLEQR</sequence>
<evidence type="ECO:0000313" key="2">
    <source>
        <dbReference type="Proteomes" id="UP000308836"/>
    </source>
</evidence>
<gene>
    <name evidence="1" type="ORF">E5336_10980</name>
</gene>
<keyword evidence="2" id="KW-1185">Reference proteome</keyword>
<comment type="caution">
    <text evidence="1">The sequence shown here is derived from an EMBL/GenBank/DDBJ whole genome shotgun (WGS) entry which is preliminary data.</text>
</comment>
<protein>
    <submittedName>
        <fullName evidence="1">Uncharacterized protein</fullName>
    </submittedName>
</protein>
<accession>A0AC61R4S8</accession>
<reference evidence="1" key="1">
    <citation type="submission" date="2019-04" db="EMBL/GenBank/DDBJ databases">
        <title>Microbes associate with the intestines of laboratory mice.</title>
        <authorList>
            <person name="Navarre W."/>
            <person name="Wong E."/>
            <person name="Huang K."/>
            <person name="Tropini C."/>
            <person name="Ng K."/>
            <person name="Yu B."/>
        </authorList>
    </citation>
    <scope>NUCLEOTIDE SEQUENCE</scope>
    <source>
        <strain evidence="1">NM09_H32</strain>
    </source>
</reference>